<dbReference type="AlphaFoldDB" id="A0A5Q4Z7A9"/>
<reference evidence="1 2" key="1">
    <citation type="submission" date="2019-08" db="EMBL/GenBank/DDBJ databases">
        <authorList>
            <person name="Herpell B J."/>
        </authorList>
    </citation>
    <scope>NUCLEOTIDE SEQUENCE [LARGE SCALE GENOMIC DNA]</scope>
    <source>
        <strain evidence="2">Msb3</strain>
    </source>
</reference>
<evidence type="ECO:0000313" key="2">
    <source>
        <dbReference type="Proteomes" id="UP000325811"/>
    </source>
</evidence>
<keyword evidence="2" id="KW-1185">Reference proteome</keyword>
<name>A0A5Q4Z7A9_9BURK</name>
<protein>
    <submittedName>
        <fullName evidence="1">Uncharacterized protein</fullName>
    </submittedName>
</protein>
<sequence length="116" mass="13441">MSGSVAAAIVRTRQCRGVVGRLCSWNLRKPYARKGAERHASPADLIRQKKPYCAEEGREKKEICGELQWCRGPDLNRQAVKRRILSPLCLPISSPRQGSERRWTRILPFRRERTKR</sequence>
<gene>
    <name evidence="1" type="ORF">PDMSB3_2959</name>
</gene>
<dbReference type="KEGG" id="pdio:PDMSB3_2959"/>
<dbReference type="EMBL" id="LR699553">
    <property type="protein sequence ID" value="VVD29415.1"/>
    <property type="molecule type" value="Genomic_DNA"/>
</dbReference>
<organism evidence="1 2">
    <name type="scientific">Paraburkholderia dioscoreae</name>
    <dbReference type="NCBI Taxonomy" id="2604047"/>
    <lineage>
        <taxon>Bacteria</taxon>
        <taxon>Pseudomonadati</taxon>
        <taxon>Pseudomonadota</taxon>
        <taxon>Betaproteobacteria</taxon>
        <taxon>Burkholderiales</taxon>
        <taxon>Burkholderiaceae</taxon>
        <taxon>Paraburkholderia</taxon>
    </lineage>
</organism>
<evidence type="ECO:0000313" key="1">
    <source>
        <dbReference type="EMBL" id="VVD29415.1"/>
    </source>
</evidence>
<proteinExistence type="predicted"/>
<dbReference type="Proteomes" id="UP000325811">
    <property type="component" value="Chromosome I"/>
</dbReference>
<accession>A0A5Q4Z7A9</accession>